<comment type="caution">
    <text evidence="2">The sequence shown here is derived from an EMBL/GenBank/DDBJ whole genome shotgun (WGS) entry which is preliminary data.</text>
</comment>
<accession>A0A6D2IRW1</accession>
<feature type="compositionally biased region" description="Polar residues" evidence="1">
    <location>
        <begin position="54"/>
        <end position="65"/>
    </location>
</feature>
<name>A0A6D2IRW1_9BRAS</name>
<gene>
    <name evidence="2" type="ORF">MERR_LOCUS19070</name>
</gene>
<evidence type="ECO:0000256" key="1">
    <source>
        <dbReference type="SAM" id="MobiDB-lite"/>
    </source>
</evidence>
<sequence length="131" mass="14509">MIDLVKTGPYGLNRATALKTARTGRSRNYRPVIDPRLDFTSVSPSARPSAHTDPGSNSPWSSHPSHMTIGRARPRRANRKASLFDRATQPMSHARSHCPTRKASSHVPKPVLKPVLRVFTAQLNLMPPLKI</sequence>
<organism evidence="2 3">
    <name type="scientific">Microthlaspi erraticum</name>
    <dbReference type="NCBI Taxonomy" id="1685480"/>
    <lineage>
        <taxon>Eukaryota</taxon>
        <taxon>Viridiplantae</taxon>
        <taxon>Streptophyta</taxon>
        <taxon>Embryophyta</taxon>
        <taxon>Tracheophyta</taxon>
        <taxon>Spermatophyta</taxon>
        <taxon>Magnoliopsida</taxon>
        <taxon>eudicotyledons</taxon>
        <taxon>Gunneridae</taxon>
        <taxon>Pentapetalae</taxon>
        <taxon>rosids</taxon>
        <taxon>malvids</taxon>
        <taxon>Brassicales</taxon>
        <taxon>Brassicaceae</taxon>
        <taxon>Coluteocarpeae</taxon>
        <taxon>Microthlaspi</taxon>
    </lineage>
</organism>
<protein>
    <submittedName>
        <fullName evidence="2">Uncharacterized protein</fullName>
    </submittedName>
</protein>
<feature type="compositionally biased region" description="Basic residues" evidence="1">
    <location>
        <begin position="94"/>
        <end position="104"/>
    </location>
</feature>
<dbReference type="EMBL" id="CACVBM020001112">
    <property type="protein sequence ID" value="CAA7031835.1"/>
    <property type="molecule type" value="Genomic_DNA"/>
</dbReference>
<feature type="region of interest" description="Disordered" evidence="1">
    <location>
        <begin position="21"/>
        <end position="106"/>
    </location>
</feature>
<proteinExistence type="predicted"/>
<evidence type="ECO:0000313" key="2">
    <source>
        <dbReference type="EMBL" id="CAA7031835.1"/>
    </source>
</evidence>
<evidence type="ECO:0000313" key="3">
    <source>
        <dbReference type="Proteomes" id="UP000467841"/>
    </source>
</evidence>
<keyword evidence="3" id="KW-1185">Reference proteome</keyword>
<dbReference type="AlphaFoldDB" id="A0A6D2IRW1"/>
<dbReference type="Proteomes" id="UP000467841">
    <property type="component" value="Unassembled WGS sequence"/>
</dbReference>
<reference evidence="2" key="1">
    <citation type="submission" date="2020-01" db="EMBL/GenBank/DDBJ databases">
        <authorList>
            <person name="Mishra B."/>
        </authorList>
    </citation>
    <scope>NUCLEOTIDE SEQUENCE [LARGE SCALE GENOMIC DNA]</scope>
</reference>